<dbReference type="GO" id="GO:0016740">
    <property type="term" value="F:transferase activity"/>
    <property type="evidence" value="ECO:0007669"/>
    <property type="project" value="UniProtKB-KW"/>
</dbReference>
<evidence type="ECO:0000313" key="10">
    <source>
        <dbReference type="EMBL" id="GIG51201.1"/>
    </source>
</evidence>
<evidence type="ECO:0000256" key="6">
    <source>
        <dbReference type="PROSITE-ProRule" id="PRU01373"/>
    </source>
</evidence>
<dbReference type="InterPro" id="IPR005490">
    <property type="entry name" value="LD_TPept_cat_dom"/>
</dbReference>
<feature type="active site" description="Nucleophile" evidence="6">
    <location>
        <position position="261"/>
    </location>
</feature>
<dbReference type="GO" id="GO:0071972">
    <property type="term" value="F:peptidoglycan L,D-transpeptidase activity"/>
    <property type="evidence" value="ECO:0007669"/>
    <property type="project" value="TreeGrafter"/>
</dbReference>
<comment type="caution">
    <text evidence="10">The sequence shown here is derived from an EMBL/GenBank/DDBJ whole genome shotgun (WGS) entry which is preliminary data.</text>
</comment>
<proteinExistence type="predicted"/>
<keyword evidence="3 6" id="KW-0133">Cell shape</keyword>
<dbReference type="RefSeq" id="WP_203852818.1">
    <property type="nucleotide sequence ID" value="NZ_BAAAVW010000031.1"/>
</dbReference>
<evidence type="ECO:0000256" key="5">
    <source>
        <dbReference type="ARBA" id="ARBA00023316"/>
    </source>
</evidence>
<keyword evidence="8" id="KW-0732">Signal</keyword>
<feature type="signal peptide" evidence="8">
    <location>
        <begin position="1"/>
        <end position="22"/>
    </location>
</feature>
<evidence type="ECO:0000256" key="1">
    <source>
        <dbReference type="ARBA" id="ARBA00004752"/>
    </source>
</evidence>
<dbReference type="SUPFAM" id="SSF141523">
    <property type="entry name" value="L,D-transpeptidase catalytic domain-like"/>
    <property type="match status" value="1"/>
</dbReference>
<dbReference type="GO" id="GO:0008360">
    <property type="term" value="P:regulation of cell shape"/>
    <property type="evidence" value="ECO:0007669"/>
    <property type="project" value="UniProtKB-UniRule"/>
</dbReference>
<dbReference type="CDD" id="cd16913">
    <property type="entry name" value="YkuD_like"/>
    <property type="match status" value="1"/>
</dbReference>
<keyword evidence="5 6" id="KW-0961">Cell wall biogenesis/degradation</keyword>
<keyword evidence="11" id="KW-1185">Reference proteome</keyword>
<protein>
    <recommendedName>
        <fullName evidence="9">L,D-TPase catalytic domain-containing protein</fullName>
    </recommendedName>
</protein>
<evidence type="ECO:0000313" key="11">
    <source>
        <dbReference type="Proteomes" id="UP000660611"/>
    </source>
</evidence>
<organism evidence="10 11">
    <name type="scientific">Dactylosporangium siamense</name>
    <dbReference type="NCBI Taxonomy" id="685454"/>
    <lineage>
        <taxon>Bacteria</taxon>
        <taxon>Bacillati</taxon>
        <taxon>Actinomycetota</taxon>
        <taxon>Actinomycetes</taxon>
        <taxon>Micromonosporales</taxon>
        <taxon>Micromonosporaceae</taxon>
        <taxon>Dactylosporangium</taxon>
    </lineage>
</organism>
<feature type="region of interest" description="Disordered" evidence="7">
    <location>
        <begin position="24"/>
        <end position="62"/>
    </location>
</feature>
<evidence type="ECO:0000256" key="8">
    <source>
        <dbReference type="SAM" id="SignalP"/>
    </source>
</evidence>
<name>A0A919PXR6_9ACTN</name>
<dbReference type="Proteomes" id="UP000660611">
    <property type="component" value="Unassembled WGS sequence"/>
</dbReference>
<reference evidence="10" key="1">
    <citation type="submission" date="2021-01" db="EMBL/GenBank/DDBJ databases">
        <title>Whole genome shotgun sequence of Dactylosporangium siamense NBRC 106093.</title>
        <authorList>
            <person name="Komaki H."/>
            <person name="Tamura T."/>
        </authorList>
    </citation>
    <scope>NUCLEOTIDE SEQUENCE</scope>
    <source>
        <strain evidence="10">NBRC 106093</strain>
    </source>
</reference>
<dbReference type="PROSITE" id="PS52029">
    <property type="entry name" value="LD_TPASE"/>
    <property type="match status" value="1"/>
</dbReference>
<evidence type="ECO:0000259" key="9">
    <source>
        <dbReference type="PROSITE" id="PS52029"/>
    </source>
</evidence>
<dbReference type="GO" id="GO:0071555">
    <property type="term" value="P:cell wall organization"/>
    <property type="evidence" value="ECO:0007669"/>
    <property type="project" value="UniProtKB-UniRule"/>
</dbReference>
<dbReference type="GO" id="GO:0018104">
    <property type="term" value="P:peptidoglycan-protein cross-linking"/>
    <property type="evidence" value="ECO:0007669"/>
    <property type="project" value="TreeGrafter"/>
</dbReference>
<evidence type="ECO:0000256" key="7">
    <source>
        <dbReference type="SAM" id="MobiDB-lite"/>
    </source>
</evidence>
<dbReference type="InterPro" id="IPR050979">
    <property type="entry name" value="LD-transpeptidase"/>
</dbReference>
<evidence type="ECO:0000256" key="3">
    <source>
        <dbReference type="ARBA" id="ARBA00022960"/>
    </source>
</evidence>
<accession>A0A919PXR6</accession>
<evidence type="ECO:0000256" key="4">
    <source>
        <dbReference type="ARBA" id="ARBA00022984"/>
    </source>
</evidence>
<gene>
    <name evidence="10" type="ORF">Dsi01nite_092420</name>
</gene>
<keyword evidence="2" id="KW-0808">Transferase</keyword>
<sequence length="286" mass="29080">MLVRRVAALTALAVGLAGGVTACGGKAKPQARPPAATTSPASAAPSESAPASPAAPVTTPPAAPAAAGIPTITYTKGAAGFPADPDQSSTVPLTEGLHPTAKLAAYDAPGGTARAYLTPDISGVQLVMPIVAKQAGWVAVLLPTINRSVGWLPAGNWTTVPLRDQVIVRRGAFTLTWVRDGVAQQTWTVTVGAAATQTPLGRTFVLGRSRLSSQVYAGLDVLALGAVPDDKGAVADGLEDAHTGIHAWYRNEFGFRKSNGCVRMPPAAQKVLLDSVASGTSVVVLP</sequence>
<feature type="active site" description="Proton donor/acceptor" evidence="6">
    <location>
        <position position="246"/>
    </location>
</feature>
<dbReference type="InterPro" id="IPR038063">
    <property type="entry name" value="Transpep_catalytic_dom"/>
</dbReference>
<dbReference type="AlphaFoldDB" id="A0A919PXR6"/>
<dbReference type="PANTHER" id="PTHR30582">
    <property type="entry name" value="L,D-TRANSPEPTIDASE"/>
    <property type="match status" value="1"/>
</dbReference>
<feature type="domain" description="L,D-TPase catalytic" evidence="9">
    <location>
        <begin position="164"/>
        <end position="285"/>
    </location>
</feature>
<keyword evidence="4 6" id="KW-0573">Peptidoglycan synthesis</keyword>
<dbReference type="EMBL" id="BONQ01000151">
    <property type="protein sequence ID" value="GIG51201.1"/>
    <property type="molecule type" value="Genomic_DNA"/>
</dbReference>
<dbReference type="Pfam" id="PF03734">
    <property type="entry name" value="YkuD"/>
    <property type="match status" value="1"/>
</dbReference>
<dbReference type="GO" id="GO:0005576">
    <property type="term" value="C:extracellular region"/>
    <property type="evidence" value="ECO:0007669"/>
    <property type="project" value="TreeGrafter"/>
</dbReference>
<dbReference type="Gene3D" id="2.40.440.10">
    <property type="entry name" value="L,D-transpeptidase catalytic domain-like"/>
    <property type="match status" value="1"/>
</dbReference>
<feature type="chain" id="PRO_5037732515" description="L,D-TPase catalytic domain-containing protein" evidence="8">
    <location>
        <begin position="23"/>
        <end position="286"/>
    </location>
</feature>
<feature type="compositionally biased region" description="Low complexity" evidence="7">
    <location>
        <begin position="33"/>
        <end position="57"/>
    </location>
</feature>
<evidence type="ECO:0000256" key="2">
    <source>
        <dbReference type="ARBA" id="ARBA00022679"/>
    </source>
</evidence>
<dbReference type="PROSITE" id="PS51257">
    <property type="entry name" value="PROKAR_LIPOPROTEIN"/>
    <property type="match status" value="1"/>
</dbReference>
<comment type="pathway">
    <text evidence="1 6">Cell wall biogenesis; peptidoglycan biosynthesis.</text>
</comment>